<sequence>MDSYYILVFNNTHEAMKAESGCVEAKIKATMMPTPSYITKSCGISLRVDENGFSSIKELINEEKINVKSIFKKEDSFYTEVQL</sequence>
<gene>
    <name evidence="2" type="ORF">U732_2233</name>
</gene>
<feature type="domain" description="Putative Se/S carrier protein-like" evidence="1">
    <location>
        <begin position="4"/>
        <end position="71"/>
    </location>
</feature>
<dbReference type="RefSeq" id="WP_039634463.1">
    <property type="nucleotide sequence ID" value="NZ_AYSO01000018.1"/>
</dbReference>
<dbReference type="OrthoDB" id="3192849at2"/>
<dbReference type="InterPro" id="IPR021778">
    <property type="entry name" value="Se/S_carrier-like"/>
</dbReference>
<name>A0A0C1TYF6_9CLOT</name>
<organism evidence="2 3">
    <name type="scientific">Clostridium argentinense CDC 2741</name>
    <dbReference type="NCBI Taxonomy" id="1418104"/>
    <lineage>
        <taxon>Bacteria</taxon>
        <taxon>Bacillati</taxon>
        <taxon>Bacillota</taxon>
        <taxon>Clostridia</taxon>
        <taxon>Eubacteriales</taxon>
        <taxon>Clostridiaceae</taxon>
        <taxon>Clostridium</taxon>
    </lineage>
</organism>
<protein>
    <recommendedName>
        <fullName evidence="1">Putative Se/S carrier protein-like domain-containing protein</fullName>
    </recommendedName>
</protein>
<evidence type="ECO:0000313" key="3">
    <source>
        <dbReference type="Proteomes" id="UP000031366"/>
    </source>
</evidence>
<accession>A0A0C1TYF6</accession>
<dbReference type="Proteomes" id="UP000031366">
    <property type="component" value="Unassembled WGS sequence"/>
</dbReference>
<dbReference type="Pfam" id="PF11823">
    <property type="entry name" value="Se_S_carrier"/>
    <property type="match status" value="1"/>
</dbReference>
<keyword evidence="3" id="KW-1185">Reference proteome</keyword>
<evidence type="ECO:0000259" key="1">
    <source>
        <dbReference type="Pfam" id="PF11823"/>
    </source>
</evidence>
<dbReference type="STRING" id="29341.RSJ17_01570"/>
<evidence type="ECO:0000313" key="2">
    <source>
        <dbReference type="EMBL" id="KIE45734.1"/>
    </source>
</evidence>
<dbReference type="EMBL" id="AYSO01000018">
    <property type="protein sequence ID" value="KIE45734.1"/>
    <property type="molecule type" value="Genomic_DNA"/>
</dbReference>
<dbReference type="AlphaFoldDB" id="A0A0C1TYF6"/>
<proteinExistence type="predicted"/>
<reference evidence="2 3" key="1">
    <citation type="journal article" date="2015" name="Infect. Genet. Evol.">
        <title>Genomic sequences of six botulinum neurotoxin-producing strains representing three clostridial species illustrate the mobility and diversity of botulinum neurotoxin genes.</title>
        <authorList>
            <person name="Smith T.J."/>
            <person name="Hill K.K."/>
            <person name="Xie G."/>
            <person name="Foley B.T."/>
            <person name="Williamson C.H."/>
            <person name="Foster J.T."/>
            <person name="Johnson S.L."/>
            <person name="Chertkov O."/>
            <person name="Teshima H."/>
            <person name="Gibbons H.S."/>
            <person name="Johnsky L.A."/>
            <person name="Karavis M.A."/>
            <person name="Smith L.A."/>
        </authorList>
    </citation>
    <scope>NUCLEOTIDE SEQUENCE [LARGE SCALE GENOMIC DNA]</scope>
    <source>
        <strain evidence="2 3">CDC 2741</strain>
    </source>
</reference>
<comment type="caution">
    <text evidence="2">The sequence shown here is derived from an EMBL/GenBank/DDBJ whole genome shotgun (WGS) entry which is preliminary data.</text>
</comment>